<evidence type="ECO:0000313" key="7">
    <source>
        <dbReference type="Proteomes" id="UP000295135"/>
    </source>
</evidence>
<keyword evidence="7" id="KW-1185">Reference proteome</keyword>
<comment type="caution">
    <text evidence="6">The sequence shown here is derived from an EMBL/GenBank/DDBJ whole genome shotgun (WGS) entry which is preliminary data.</text>
</comment>
<protein>
    <submittedName>
        <fullName evidence="6">VCBS repeat-containing protein</fullName>
    </submittedName>
</protein>
<dbReference type="PRINTS" id="PR00313">
    <property type="entry name" value="CABNDNGRPT"/>
</dbReference>
<dbReference type="PANTHER" id="PTHR38340:SF1">
    <property type="entry name" value="S-LAYER PROTEIN"/>
    <property type="match status" value="1"/>
</dbReference>
<keyword evidence="2" id="KW-0964">Secreted</keyword>
<dbReference type="SUPFAM" id="SSF49313">
    <property type="entry name" value="Cadherin-like"/>
    <property type="match status" value="1"/>
</dbReference>
<dbReference type="PROSITE" id="PS00330">
    <property type="entry name" value="HEMOLYSIN_CALCIUM"/>
    <property type="match status" value="19"/>
</dbReference>
<dbReference type="SMART" id="SM00736">
    <property type="entry name" value="CADG"/>
    <property type="match status" value="1"/>
</dbReference>
<feature type="compositionally biased region" description="Polar residues" evidence="4">
    <location>
        <begin position="1326"/>
        <end position="1346"/>
    </location>
</feature>
<feature type="region of interest" description="Disordered" evidence="4">
    <location>
        <begin position="1326"/>
        <end position="1352"/>
    </location>
</feature>
<evidence type="ECO:0000259" key="5">
    <source>
        <dbReference type="SMART" id="SM00736"/>
    </source>
</evidence>
<dbReference type="GO" id="GO:0016020">
    <property type="term" value="C:membrane"/>
    <property type="evidence" value="ECO:0007669"/>
    <property type="project" value="InterPro"/>
</dbReference>
<dbReference type="EMBL" id="SLZY01000004">
    <property type="protein sequence ID" value="TCS72644.1"/>
    <property type="molecule type" value="Genomic_DNA"/>
</dbReference>
<dbReference type="InterPro" id="IPR001343">
    <property type="entry name" value="Hemolysn_Ca-bd"/>
</dbReference>
<keyword evidence="3" id="KW-0106">Calcium</keyword>
<dbReference type="InterPro" id="IPR010221">
    <property type="entry name" value="VCBS_dom"/>
</dbReference>
<proteinExistence type="predicted"/>
<evidence type="ECO:0000256" key="1">
    <source>
        <dbReference type="ARBA" id="ARBA00004613"/>
    </source>
</evidence>
<dbReference type="InterPro" id="IPR006644">
    <property type="entry name" value="Cadg"/>
</dbReference>
<evidence type="ECO:0000256" key="4">
    <source>
        <dbReference type="SAM" id="MobiDB-lite"/>
    </source>
</evidence>
<dbReference type="Gene3D" id="2.150.10.10">
    <property type="entry name" value="Serralysin-like metalloprotease, C-terminal"/>
    <property type="match status" value="21"/>
</dbReference>
<dbReference type="GO" id="GO:0005509">
    <property type="term" value="F:calcium ion binding"/>
    <property type="evidence" value="ECO:0007669"/>
    <property type="project" value="InterPro"/>
</dbReference>
<name>A0A4R3JYU8_9PROT</name>
<dbReference type="SUPFAM" id="SSF51120">
    <property type="entry name" value="beta-Roll"/>
    <property type="match status" value="25"/>
</dbReference>
<dbReference type="InterPro" id="IPR010566">
    <property type="entry name" value="Haemolys_ca-bd"/>
</dbReference>
<gene>
    <name evidence="6" type="ORF">EDC61_10454</name>
</gene>
<dbReference type="PANTHER" id="PTHR38340">
    <property type="entry name" value="S-LAYER PROTEIN"/>
    <property type="match status" value="1"/>
</dbReference>
<dbReference type="Pfam" id="PF00353">
    <property type="entry name" value="HemolysinCabind"/>
    <property type="match status" value="40"/>
</dbReference>
<dbReference type="Gene3D" id="2.60.40.10">
    <property type="entry name" value="Immunoglobulins"/>
    <property type="match status" value="4"/>
</dbReference>
<dbReference type="NCBIfam" id="TIGR01965">
    <property type="entry name" value="VCBS_repeat"/>
    <property type="match status" value="4"/>
</dbReference>
<dbReference type="InterPro" id="IPR050557">
    <property type="entry name" value="RTX_toxin/Mannuronan_C5-epim"/>
</dbReference>
<dbReference type="Proteomes" id="UP000295135">
    <property type="component" value="Unassembled WGS sequence"/>
</dbReference>
<dbReference type="InterPro" id="IPR013783">
    <property type="entry name" value="Ig-like_fold"/>
</dbReference>
<dbReference type="GO" id="GO:0005576">
    <property type="term" value="C:extracellular region"/>
    <property type="evidence" value="ECO:0007669"/>
    <property type="project" value="UniProtKB-SubCell"/>
</dbReference>
<dbReference type="InterPro" id="IPR011049">
    <property type="entry name" value="Serralysin-like_metalloprot_C"/>
</dbReference>
<accession>A0A4R3JYU8</accession>
<feature type="compositionally biased region" description="Basic and acidic residues" evidence="4">
    <location>
        <begin position="4070"/>
        <end position="4085"/>
    </location>
</feature>
<dbReference type="Pfam" id="PF17963">
    <property type="entry name" value="Big_9"/>
    <property type="match status" value="4"/>
</dbReference>
<feature type="region of interest" description="Disordered" evidence="4">
    <location>
        <begin position="4033"/>
        <end position="4121"/>
    </location>
</feature>
<dbReference type="InterPro" id="IPR018511">
    <property type="entry name" value="Hemolysin-typ_Ca-bd_CS"/>
</dbReference>
<comment type="subcellular location">
    <subcellularLocation>
        <location evidence="1">Secreted</location>
    </subcellularLocation>
</comment>
<organism evidence="6 7">
    <name type="scientific">Sulfuritortus calidifontis</name>
    <dbReference type="NCBI Taxonomy" id="1914471"/>
    <lineage>
        <taxon>Bacteria</taxon>
        <taxon>Pseudomonadati</taxon>
        <taxon>Pseudomonadota</taxon>
        <taxon>Betaproteobacteria</taxon>
        <taxon>Nitrosomonadales</taxon>
        <taxon>Thiobacillaceae</taxon>
        <taxon>Sulfuritortus</taxon>
    </lineage>
</organism>
<feature type="domain" description="Dystroglycan-type cadherin-like" evidence="5">
    <location>
        <begin position="3932"/>
        <end position="4039"/>
    </location>
</feature>
<dbReference type="InterPro" id="IPR015919">
    <property type="entry name" value="Cadherin-like_sf"/>
</dbReference>
<evidence type="ECO:0000313" key="6">
    <source>
        <dbReference type="EMBL" id="TCS72644.1"/>
    </source>
</evidence>
<dbReference type="Pfam" id="PF06594">
    <property type="entry name" value="HCBP_related"/>
    <property type="match status" value="2"/>
</dbReference>
<reference evidence="6 7" key="1">
    <citation type="submission" date="2019-03" db="EMBL/GenBank/DDBJ databases">
        <title>Genomic Encyclopedia of Type Strains, Phase IV (KMG-IV): sequencing the most valuable type-strain genomes for metagenomic binning, comparative biology and taxonomic classification.</title>
        <authorList>
            <person name="Goeker M."/>
        </authorList>
    </citation>
    <scope>NUCLEOTIDE SEQUENCE [LARGE SCALE GENOMIC DNA]</scope>
    <source>
        <strain evidence="6 7">DSM 103923</strain>
    </source>
</reference>
<evidence type="ECO:0000256" key="2">
    <source>
        <dbReference type="ARBA" id="ARBA00022525"/>
    </source>
</evidence>
<evidence type="ECO:0000256" key="3">
    <source>
        <dbReference type="ARBA" id="ARBA00022837"/>
    </source>
</evidence>
<sequence length="4205" mass="418055">MLNALRAQGDLNGDGFARLLGSMGLESTLGDSGNNTLRGSNGDDVLYGMAGHDNLYGNGGNDYLSGGTGDDYLVGDVGNDVYLFNLGDGQDIIFDVDPATGNIDTLRFGTGISPEDITLSRSGFDLKLNINGSADSILIHTWGEGDAYRIERIEFTPPEGSTEAGVVWDLAQIKAMIPVPVSTEGDDVLFAWEGDTETPRGLGGDDILYGNGLDNALEGDDGNDRLDGGEGRDILIGGAGDDVYVVDDTGDVVTENSDEGQDTVLSSISYTLGENLEDLVLLGASSINGTGNAVNNAVTGNSGNNVLSGMAGDDTLTGNGGNDWLDGGSGTDVMIGGTGDDSYVVDTLADTVTELAGQGTDTVYTDLTYTLGANVENLTLTGTDAVTGTGNELNNVLTGNSADNTLYGLAGNDTLDGGLGADTMLGGTGDDTYVVESTGDQVIEQAGEGIDLVKSGIDYTLTDNVENLTLTGTQNLTGTGNVLDNVLTGNDAANTLYGLSGNDTLDGKGGADTLVGGTGNDTYVVDSAGDVVTESAGEGADTVRSSISYSLGDNVENLTLTGGNISGTGNELDNVLIGSSGSNVLDGGVGADSMAGGYGDDTYVVDNAGDTVTEYAYQGTDTVIAPFDTTLGANVENLILTGNAINGTGNELNNAITGNAENNVLTGLAGNDTLDGGAGADLLVGGTGDDTYVVDNLGDATVELAGEGIDTVKANLTWTLADNLDNLTLTGTNAIDGTGNVLDNVITGNDAANTLTALAGNDTLDGGLGADTLVGGTGNDTYIVDNVGDVVVEAAGEGTDLVKAGVTTTLSDNVENLTLTGTAAINGTGNVLDNVIIGNSAANTLSGLAGNDTLDGKAGADTLIGGTGDDTYIVDNTADVVVESADEGMDSVLASATYTLSANVENLSLTGTASIDGTGNALGNSIVGNSGNNRIDGGAGADQMAGGAGNDTYIVDNTGDVVTEAASAGTDGIEASVSYALADNVENLTLTGTQNLTATGNVLANTLTGNAGDNALYGLDGNDTLAGGAGNDLLDGGSGADAMAGGAGDDTYIVDNAGDVVTELAGEGTDTVQSSISYALTDNVENLILTGTANIDGTGNELDNTLTGNSGNNLLDGGVGADAMAGGMGDDTYIVDNAGDVVSEVADAGTDTVQSSISYTLTDNVENLVLTGTDDLNGTGNALANSLTGTAGNNLLDGGAGADSLIGGAGNDTYIVDNSADVVLENANEGTDTVLASADYTLSANIENLTLTGSADLSGTGNALDNTLTANAGINTLAGGAGNDTYLVNDTADVVIENAGEGNDTVQSSATYTLSDNVENLILTGTANHDGTGSAQNNTLTGNSGDNVLDGAAGADQMAGGAGNDTYIVDNAGDVVTENSGSGTDTVLSSVSYTLSANVENMTLTGAANIDATGNTLDNTLIGNSGNNKLYGLAGNDTLIGNAGNDLLDGGTGNDAMSGNAGDDTYVVDSASDTVTENADEGIDTVQSSISYTLGANVENLTLTGTASINGAGNELDNVIVGNSGNNVLSGLAGNDTLTGNAGNDTLDGGTGADTMAGGAGNDTYVVDNAGDLVTENANEGTDLVQSSISYTLTNNVENLTLTGSDDINGTGNALANVITSNSGINVLAGGAGNDTYVVDNTADVVVENLNEGTDLVQSSATYTLSDNVENLTLTGTANIDGTGNVLNNTIIGNSGNNVIDGGAGADAMQGGTGNDTYIVDNSGDAVTEAASAGTDLVYSSVSYTLTSNVENLTLTGTANINGTGNTLNNIILGNTGNNRLDGSTGADQMAGNLGNDTYVVENAGDIVTESLDEGIDTVESSISYTLTNNVENLTLTGTASINGTGNALNNVIIGNSGNNVLSGLAGNDTLTGNAGNDTLDGGTGADTMAGGAGNDTYVVDDNGDLVTENLNEGTDLVQSSITYTLTSNVENLTLTGTANIDGTGNTLNNLITGNSGANIIDAGAGDDTVNAASGNDTITGGDGNDMLNGEAGSDTIYGNAGNDTLNGGLDIDTMAGGTGNDTYIVDNTADVIIENLNEGTDLVQSSATYTLSDNVENLTLTGTANINGTGNVLDNVIIGNTGANALYGLEGNDTLNGGAGADAMTGGTGNDTYIVDNTGDTVIEAADEGTDLVQSSVTYTLSANAENLTLTGTASINGTGNGLDNIIVGNSGNNVLSGLAGNDTLTGNAGNDTLDGGTGADTMAGGAGNDTYVVDDNGDLVTENLNEGTDLVQSSITYTLTSNVENLTLTGTALIDGTGNTLNNIITGNSVSNVLDGGAGDDTINAGSGDDTLIGGDGNDTLNGEAGSDTLYGNAGNDTLNGGLDIDTMAGGIGNDTYVVDNTADVIVENLNEGTDLVQSSATYTLSANVENLTLTGSANINGTGNVLANVIIGNTGVNTLYGLDGNDTLDGGAGADTLVGGTGNDTYVVDNTADVVIENADEGTDLVQASVNYTLTANVENLTLTGTGNINGTGNELNNVIVGNSGNNVLSGVAGNDTLTGNAGNDTLDGGVGADTMAGNAGNDTYVVDEVGDVVTEAANEGTDLVQSSISYTLGANVENLTLTGAADLNGTGNTLNNTLTGNSGNNVIDGGAGADTMIGGAGNDTYIVDNTADVITEAAGGGTDNVYASASYTLSANVENLTLTGTANINGTGNTLDNILLGNSGNNTLSGDAGNDTLDGGAGADSMSGGTGDDTYIVDNAGDVVTEAASAGNDTVKSSVNYTLTANVENLVLTGAALNGTGNSLNNTITGTAGNNTLDGGAGADSLIGGTGDDTYVVDNTADVVTELAGEGTDTVQASANYTLADNVENLILTGTASINGTGNDLDNVIIGNSGNNVLSGLAGNDTLTGNAGNDTLDGGSGADIMTGGAGNDTYVVDEAGDVVTELAGEGTDTVQSAISYTLADTLENLTLTGSESLTGTGNASANVLTGNAGDNALYGLAGNDTLVGNAGNDLLDGGSGADSMAGNGGDDTYLVDNAGDVVTEAAGEGVDSVLSSVSYTMTANVENLTLTGTGNLNATGNALANTLIGTDGNNLLDGAAGADILIGGLGDDTYVVDNSADVVVEAADAGLDTVQASASYSLSDNVENLSLTGTGNIDGTGNALDNVIAGNSGANILQGLDGNDTLDGGAGADTLVGGAGNDGYVVDNAADSVVENADEGIDSVSASVSYGLSANVENLTLTGTANINATGNELDNSLVGNSGANVLDGGAGADSLVGGAGNDTYVVDNAGDVVVEAAGEGTDLVQSSVSYSLGDNLENLTLTGNADLNGTGNAAANTLTGNAGDNVLSGLAGNDTLIGNAGNDLLDGGTGADAMSGGMGDDIYVVDDLGDTVTEAADAGIDRVQSSISYTLGNNVENLSLLGNADILGTGNALDNILVGNAGNNQLDGGAGNDTLDGGAANDTLVGGAGNDSYVFQLGSGNDRIVDGQGSDTLLVGSGLTEFNLEAERVGDDLLIHILGTEDFVTLDNWYAQAEGIDRIVFGDGSSLDRAGIDGLRNRPPVANADSITVYEDGDALIFPTTDLLANDTDPNPNDVLSVIAVGTSQVGADITLTDGQISYDIGSAFQNLAEGEVLQDSFSYTIADSKGAQAASLVNVNIVGVNDAPVTAGDVAATIEDAALPITGYVLSNDTDVDNGTVLQIAATSDYVGAYGTLTFAADGSYSYSLHNDSLAVQALAEGQVVVDSFAYEVTDGIAAVGSTLDISVTGVNDAPVVAGDTNVAGEDGILSATGNVLVNDSDVDSGTVLQVAAPGDYVGTYGTLSLNADGSYLYSLSNDSLAVQSLAEGQVAIDHFAYAATDGLVSVDSALEVSVTGVNDAPVVEADVNSVIEDLAIAAIGNVLANDSDVDMGTVLTVQAPGDYAGNYGSLNLAADGGYTYSLNNDSTAVQAFGRDKVVTEHFDYSVTDGMAAVASSLEITVNGTNDAPILVTPLADRQINFHKPFCWTLPAGSFIDIDEGDTLDYTATLADGSALPDWLTFDAASQKFSGRAPKEVGYLDIRVTATDRVAATGSTEGSLSASDVFRVSISHGNEGLGNGEDAPPPGHDYNHNDGPGTYPGNPGSRNRSYDPADEDKRSKSKDDESEGGNWDKKQPAAAALNAAQWDKHGQPAAAGRSQGDATQMFARWLNMDLAVSKALADKPSLSWLDERMGADTTALSKASAGYLGSTLAFGKDGLSLAGGTGFDPKAFRGLGEGMRKIG</sequence>